<dbReference type="OrthoDB" id="329282at2"/>
<evidence type="ECO:0000256" key="2">
    <source>
        <dbReference type="ARBA" id="ARBA00022692"/>
    </source>
</evidence>
<dbReference type="AlphaFoldDB" id="A0A367EY78"/>
<dbReference type="RefSeq" id="WP_114014739.1">
    <property type="nucleotide sequence ID" value="NZ_QOIM01000025.1"/>
</dbReference>
<feature type="region of interest" description="Disordered" evidence="5">
    <location>
        <begin position="142"/>
        <end position="175"/>
    </location>
</feature>
<dbReference type="InterPro" id="IPR032808">
    <property type="entry name" value="DoxX"/>
</dbReference>
<evidence type="ECO:0000313" key="6">
    <source>
        <dbReference type="EMBL" id="RCG22347.1"/>
    </source>
</evidence>
<sequence length="175" mass="18385">MTPLQLVARPLLGTFFVSAGVESLSEPEPRAEMAGPFLAKLREKAPGLPYDDVLLVRVNAAVQVAAGALLTVGRLPRVASLALAASLVPTTLAGHPFWEHEDAGQRAAQRTQLAKNGAVLGGLAAVISDAGHQARIRALRARARHRRPCPVGSTKRSMKNAGQALGHKRSALSAK</sequence>
<evidence type="ECO:0000256" key="1">
    <source>
        <dbReference type="ARBA" id="ARBA00004141"/>
    </source>
</evidence>
<dbReference type="Pfam" id="PF07681">
    <property type="entry name" value="DoxX"/>
    <property type="match status" value="1"/>
</dbReference>
<keyword evidence="3" id="KW-1133">Transmembrane helix</keyword>
<evidence type="ECO:0000256" key="3">
    <source>
        <dbReference type="ARBA" id="ARBA00022989"/>
    </source>
</evidence>
<reference evidence="6 7" key="1">
    <citation type="submission" date="2018-06" db="EMBL/GenBank/DDBJ databases">
        <title>Streptomyces reniochalinae sp. nov. and Streptomyces diacarnus sp. nov. from marine sponges.</title>
        <authorList>
            <person name="Li L."/>
        </authorList>
    </citation>
    <scope>NUCLEOTIDE SEQUENCE [LARGE SCALE GENOMIC DNA]</scope>
    <source>
        <strain evidence="6 7">LHW50302</strain>
    </source>
</reference>
<evidence type="ECO:0000313" key="7">
    <source>
        <dbReference type="Proteomes" id="UP000253507"/>
    </source>
</evidence>
<organism evidence="6 7">
    <name type="scientific">Streptomyces reniochalinae</name>
    <dbReference type="NCBI Taxonomy" id="2250578"/>
    <lineage>
        <taxon>Bacteria</taxon>
        <taxon>Bacillati</taxon>
        <taxon>Actinomycetota</taxon>
        <taxon>Actinomycetes</taxon>
        <taxon>Kitasatosporales</taxon>
        <taxon>Streptomycetaceae</taxon>
        <taxon>Streptomyces</taxon>
    </lineage>
</organism>
<dbReference type="GO" id="GO:0016020">
    <property type="term" value="C:membrane"/>
    <property type="evidence" value="ECO:0007669"/>
    <property type="project" value="UniProtKB-SubCell"/>
</dbReference>
<dbReference type="EMBL" id="QOIM01000025">
    <property type="protein sequence ID" value="RCG22347.1"/>
    <property type="molecule type" value="Genomic_DNA"/>
</dbReference>
<keyword evidence="2" id="KW-0812">Transmembrane</keyword>
<protein>
    <submittedName>
        <fullName evidence="6">DoxX family protein</fullName>
    </submittedName>
</protein>
<feature type="compositionally biased region" description="Basic residues" evidence="5">
    <location>
        <begin position="166"/>
        <end position="175"/>
    </location>
</feature>
<dbReference type="Proteomes" id="UP000253507">
    <property type="component" value="Unassembled WGS sequence"/>
</dbReference>
<accession>A0A367EY78</accession>
<comment type="subcellular location">
    <subcellularLocation>
        <location evidence="1">Membrane</location>
        <topology evidence="1">Multi-pass membrane protein</topology>
    </subcellularLocation>
</comment>
<keyword evidence="4" id="KW-0472">Membrane</keyword>
<keyword evidence="7" id="KW-1185">Reference proteome</keyword>
<evidence type="ECO:0000256" key="4">
    <source>
        <dbReference type="ARBA" id="ARBA00023136"/>
    </source>
</evidence>
<evidence type="ECO:0000256" key="5">
    <source>
        <dbReference type="SAM" id="MobiDB-lite"/>
    </source>
</evidence>
<name>A0A367EY78_9ACTN</name>
<gene>
    <name evidence="6" type="ORF">DQ392_07715</name>
</gene>
<comment type="caution">
    <text evidence="6">The sequence shown here is derived from an EMBL/GenBank/DDBJ whole genome shotgun (WGS) entry which is preliminary data.</text>
</comment>
<proteinExistence type="predicted"/>